<dbReference type="GO" id="GO:0030313">
    <property type="term" value="C:cell envelope"/>
    <property type="evidence" value="ECO:0007669"/>
    <property type="project" value="UniProtKB-SubCell"/>
</dbReference>
<evidence type="ECO:0000313" key="8">
    <source>
        <dbReference type="Proteomes" id="UP000316706"/>
    </source>
</evidence>
<sequence length="359" mass="37872">MREQSPRQQGPRPSRRHLLLGGAALAAGGLAAACTSNTEDGDSGGGNPQAGTLAGDNDKAGKQVTIGFSAPAADHGWIAAIAKNAEEQAKKYSDVTFKPVEPTNDINQQISAVESLIEAKVDVLVILPNDGEQLNQVGRKAMDAGVPVVNLDRVFPDHLSYRTWVGGDNYGMGVSAGHYIGKKLKDKGVADPVIVEIQGIATLPLTQDRSKGFADALKTYGFEVTAKQDAKFTVESGNQVASNLLQAHKKIDAIWNHDDDQGVGVLAAIKQSGRDEFFMVGGAGSANAMREIKAGGVLEATVTYSPTMASSAIKLARLIAQGKGMSDLVELQVPQSITLASETITKDNVDRYMPLGFES</sequence>
<evidence type="ECO:0000256" key="1">
    <source>
        <dbReference type="ARBA" id="ARBA00004196"/>
    </source>
</evidence>
<proteinExistence type="inferred from homology"/>
<dbReference type="CDD" id="cd06311">
    <property type="entry name" value="PBP1_ABC_sugar_binding-like"/>
    <property type="match status" value="1"/>
</dbReference>
<evidence type="ECO:0000256" key="3">
    <source>
        <dbReference type="ARBA" id="ARBA00022729"/>
    </source>
</evidence>
<dbReference type="Gene3D" id="3.40.50.2300">
    <property type="match status" value="2"/>
</dbReference>
<dbReference type="AlphaFoldDB" id="A0A543IJG5"/>
<feature type="domain" description="Periplasmic binding protein" evidence="6">
    <location>
        <begin position="66"/>
        <end position="323"/>
    </location>
</feature>
<evidence type="ECO:0000313" key="7">
    <source>
        <dbReference type="EMBL" id="TQM70712.1"/>
    </source>
</evidence>
<dbReference type="OrthoDB" id="9800520at2"/>
<comment type="subcellular location">
    <subcellularLocation>
        <location evidence="1">Cell envelope</location>
    </subcellularLocation>
</comment>
<dbReference type="InterPro" id="IPR028082">
    <property type="entry name" value="Peripla_BP_I"/>
</dbReference>
<keyword evidence="8" id="KW-1185">Reference proteome</keyword>
<feature type="region of interest" description="Disordered" evidence="4">
    <location>
        <begin position="36"/>
        <end position="58"/>
    </location>
</feature>
<evidence type="ECO:0000256" key="5">
    <source>
        <dbReference type="SAM" id="SignalP"/>
    </source>
</evidence>
<organism evidence="7 8">
    <name type="scientific">Actinomadura hallensis</name>
    <dbReference type="NCBI Taxonomy" id="337895"/>
    <lineage>
        <taxon>Bacteria</taxon>
        <taxon>Bacillati</taxon>
        <taxon>Actinomycetota</taxon>
        <taxon>Actinomycetes</taxon>
        <taxon>Streptosporangiales</taxon>
        <taxon>Thermomonosporaceae</taxon>
        <taxon>Actinomadura</taxon>
    </lineage>
</organism>
<dbReference type="PANTHER" id="PTHR46847">
    <property type="entry name" value="D-ALLOSE-BINDING PERIPLASMIC PROTEIN-RELATED"/>
    <property type="match status" value="1"/>
</dbReference>
<dbReference type="InterPro" id="IPR006311">
    <property type="entry name" value="TAT_signal"/>
</dbReference>
<dbReference type="PROSITE" id="PS51257">
    <property type="entry name" value="PROKAR_LIPOPROTEIN"/>
    <property type="match status" value="1"/>
</dbReference>
<comment type="caution">
    <text evidence="7">The sequence shown here is derived from an EMBL/GenBank/DDBJ whole genome shotgun (WGS) entry which is preliminary data.</text>
</comment>
<feature type="signal peptide" evidence="5">
    <location>
        <begin position="1"/>
        <end position="32"/>
    </location>
</feature>
<dbReference type="PANTHER" id="PTHR46847:SF1">
    <property type="entry name" value="D-ALLOSE-BINDING PERIPLASMIC PROTEIN-RELATED"/>
    <property type="match status" value="1"/>
</dbReference>
<accession>A0A543IJG5</accession>
<dbReference type="InterPro" id="IPR025997">
    <property type="entry name" value="SBP_2_dom"/>
</dbReference>
<dbReference type="SUPFAM" id="SSF53822">
    <property type="entry name" value="Periplasmic binding protein-like I"/>
    <property type="match status" value="1"/>
</dbReference>
<gene>
    <name evidence="7" type="ORF">FHX41_4448</name>
</gene>
<dbReference type="Proteomes" id="UP000316706">
    <property type="component" value="Unassembled WGS sequence"/>
</dbReference>
<dbReference type="GO" id="GO:0030246">
    <property type="term" value="F:carbohydrate binding"/>
    <property type="evidence" value="ECO:0007669"/>
    <property type="project" value="UniProtKB-ARBA"/>
</dbReference>
<dbReference type="PROSITE" id="PS51318">
    <property type="entry name" value="TAT"/>
    <property type="match status" value="1"/>
</dbReference>
<evidence type="ECO:0000259" key="6">
    <source>
        <dbReference type="Pfam" id="PF13407"/>
    </source>
</evidence>
<dbReference type="Pfam" id="PF13407">
    <property type="entry name" value="Peripla_BP_4"/>
    <property type="match status" value="1"/>
</dbReference>
<keyword evidence="3 5" id="KW-0732">Signal</keyword>
<dbReference type="EMBL" id="VFPO01000001">
    <property type="protein sequence ID" value="TQM70712.1"/>
    <property type="molecule type" value="Genomic_DNA"/>
</dbReference>
<name>A0A543IJG5_9ACTN</name>
<feature type="chain" id="PRO_5039692594" evidence="5">
    <location>
        <begin position="33"/>
        <end position="359"/>
    </location>
</feature>
<reference evidence="7 8" key="1">
    <citation type="submission" date="2019-06" db="EMBL/GenBank/DDBJ databases">
        <title>Sequencing the genomes of 1000 actinobacteria strains.</title>
        <authorList>
            <person name="Klenk H.-P."/>
        </authorList>
    </citation>
    <scope>NUCLEOTIDE SEQUENCE [LARGE SCALE GENOMIC DNA]</scope>
    <source>
        <strain evidence="7 8">DSM 45043</strain>
    </source>
</reference>
<dbReference type="RefSeq" id="WP_141971759.1">
    <property type="nucleotide sequence ID" value="NZ_VFPO01000001.1"/>
</dbReference>
<evidence type="ECO:0000256" key="2">
    <source>
        <dbReference type="ARBA" id="ARBA00007639"/>
    </source>
</evidence>
<evidence type="ECO:0000256" key="4">
    <source>
        <dbReference type="SAM" id="MobiDB-lite"/>
    </source>
</evidence>
<comment type="similarity">
    <text evidence="2">Belongs to the bacterial solute-binding protein 2 family.</text>
</comment>
<protein>
    <submittedName>
        <fullName evidence="7">Ribose transport system substrate-binding protein</fullName>
    </submittedName>
</protein>